<dbReference type="InterPro" id="IPR001680">
    <property type="entry name" value="WD40_rpt"/>
</dbReference>
<dbReference type="PANTHER" id="PTHR19918:SF4">
    <property type="entry name" value="CELL DIVISION CYCLE PROTEIN 20 HOMOLOG B"/>
    <property type="match status" value="1"/>
</dbReference>
<name>A0A8C9RIA0_SCLFO</name>
<proteinExistence type="predicted"/>
<dbReference type="GO" id="GO:1905786">
    <property type="term" value="P:positive regulation of anaphase-promoting complex-dependent catabolic process"/>
    <property type="evidence" value="ECO:0007669"/>
    <property type="project" value="TreeGrafter"/>
</dbReference>
<dbReference type="AlphaFoldDB" id="A0A8C9RIA0"/>
<keyword evidence="1 3" id="KW-0853">WD repeat</keyword>
<dbReference type="Pfam" id="PF00400">
    <property type="entry name" value="WD40"/>
    <property type="match status" value="1"/>
</dbReference>
<accession>A0A8C9RIA0</accession>
<dbReference type="Proteomes" id="UP000694397">
    <property type="component" value="Chromosome 17"/>
</dbReference>
<dbReference type="SUPFAM" id="SSF50978">
    <property type="entry name" value="WD40 repeat-like"/>
    <property type="match status" value="1"/>
</dbReference>
<evidence type="ECO:0000313" key="7">
    <source>
        <dbReference type="Proteomes" id="UP000694397"/>
    </source>
</evidence>
<dbReference type="SMART" id="SM00320">
    <property type="entry name" value="WD40"/>
    <property type="match status" value="3"/>
</dbReference>
<dbReference type="GO" id="GO:0010997">
    <property type="term" value="F:anaphase-promoting complex binding"/>
    <property type="evidence" value="ECO:0007669"/>
    <property type="project" value="InterPro"/>
</dbReference>
<feature type="repeat" description="WD" evidence="3">
    <location>
        <begin position="213"/>
        <end position="249"/>
    </location>
</feature>
<dbReference type="PROSITE" id="PS50082">
    <property type="entry name" value="WD_REPEATS_2"/>
    <property type="match status" value="2"/>
</dbReference>
<feature type="repeat" description="WD" evidence="3">
    <location>
        <begin position="290"/>
        <end position="321"/>
    </location>
</feature>
<sequence length="369" mass="40804">MNAADSPESPCSRVRRFSSEIPSASSLAATTWRHRCTTEYDDVCQRLSLDSPPHGVENYQLHLPSQETSPLRDMEQEPGRENADSTVSAAFGKSRESCQARINGIKTTEETCIWKEFEGSEAQSSQLWPFSVLETPPSMPCSHIELELRLAVPGMQDDYYLNLLAWSEQSLVALGLGSTVYVWNSEVQALQGSLHVRPPTTLVSFTSSLYSWSSISSVAWSKDGHILAIGKHDGEIQLWDVEYKSNIRNVTGHLSLVGSLSFNQQILSSGSLLGFIHHHDVRVAIPVVGWIQQQKGICGLQWCPDGTKLASGTSDGLLSIWPNDPGTTQKCLPLLTRQHLTAVKVRLFWSYSTSNNSGKWVNTSGNRLM</sequence>
<reference evidence="6 7" key="1">
    <citation type="submission" date="2019-04" db="EMBL/GenBank/DDBJ databases">
        <authorList>
            <consortium name="Wellcome Sanger Institute Data Sharing"/>
        </authorList>
    </citation>
    <scope>NUCLEOTIDE SEQUENCE [LARGE SCALE GENOMIC DNA]</scope>
</reference>
<dbReference type="InterPro" id="IPR033010">
    <property type="entry name" value="Cdc20/Fizzy"/>
</dbReference>
<organism evidence="6 7">
    <name type="scientific">Scleropages formosus</name>
    <name type="common">Asian bonytongue</name>
    <name type="synonym">Osteoglossum formosum</name>
    <dbReference type="NCBI Taxonomy" id="113540"/>
    <lineage>
        <taxon>Eukaryota</taxon>
        <taxon>Metazoa</taxon>
        <taxon>Chordata</taxon>
        <taxon>Craniata</taxon>
        <taxon>Vertebrata</taxon>
        <taxon>Euteleostomi</taxon>
        <taxon>Actinopterygii</taxon>
        <taxon>Neopterygii</taxon>
        <taxon>Teleostei</taxon>
        <taxon>Osteoglossocephala</taxon>
        <taxon>Osteoglossomorpha</taxon>
        <taxon>Osteoglossiformes</taxon>
        <taxon>Osteoglossidae</taxon>
        <taxon>Scleropages</taxon>
    </lineage>
</organism>
<dbReference type="Ensembl" id="ENSSFOT00015015543.2">
    <property type="protein sequence ID" value="ENSSFOP00015015361.1"/>
    <property type="gene ID" value="ENSSFOG00015009922.2"/>
</dbReference>
<feature type="compositionally biased region" description="Basic and acidic residues" evidence="4">
    <location>
        <begin position="70"/>
        <end position="83"/>
    </location>
</feature>
<dbReference type="Pfam" id="PF12894">
    <property type="entry name" value="ANAPC4_WD40"/>
    <property type="match status" value="1"/>
</dbReference>
<dbReference type="GO" id="GO:0031145">
    <property type="term" value="P:anaphase-promoting complex-dependent catabolic process"/>
    <property type="evidence" value="ECO:0007669"/>
    <property type="project" value="TreeGrafter"/>
</dbReference>
<dbReference type="PANTHER" id="PTHR19918">
    <property type="entry name" value="CELL DIVISION CYCLE 20 CDC20 FIZZY -RELATED"/>
    <property type="match status" value="1"/>
</dbReference>
<dbReference type="InterPro" id="IPR019775">
    <property type="entry name" value="WD40_repeat_CS"/>
</dbReference>
<protein>
    <recommendedName>
        <fullName evidence="5">Anaphase-promoting complex subunit 4-like WD40 domain-containing protein</fullName>
    </recommendedName>
</protein>
<dbReference type="Gene3D" id="2.130.10.10">
    <property type="entry name" value="YVTN repeat-like/Quinoprotein amine dehydrogenase"/>
    <property type="match status" value="1"/>
</dbReference>
<evidence type="ECO:0000256" key="1">
    <source>
        <dbReference type="ARBA" id="ARBA00022574"/>
    </source>
</evidence>
<dbReference type="InterPro" id="IPR015943">
    <property type="entry name" value="WD40/YVTN_repeat-like_dom_sf"/>
</dbReference>
<feature type="region of interest" description="Disordered" evidence="4">
    <location>
        <begin position="62"/>
        <end position="90"/>
    </location>
</feature>
<dbReference type="GO" id="GO:1990757">
    <property type="term" value="F:ubiquitin ligase activator activity"/>
    <property type="evidence" value="ECO:0007669"/>
    <property type="project" value="TreeGrafter"/>
</dbReference>
<reference evidence="6" key="2">
    <citation type="submission" date="2025-08" db="UniProtKB">
        <authorList>
            <consortium name="Ensembl"/>
        </authorList>
    </citation>
    <scope>IDENTIFICATION</scope>
</reference>
<dbReference type="GeneTree" id="ENSGT00950000183104"/>
<dbReference type="PROSITE" id="PS00678">
    <property type="entry name" value="WD_REPEATS_1"/>
    <property type="match status" value="1"/>
</dbReference>
<keyword evidence="7" id="KW-1185">Reference proteome</keyword>
<reference evidence="6" key="3">
    <citation type="submission" date="2025-09" db="UniProtKB">
        <authorList>
            <consortium name="Ensembl"/>
        </authorList>
    </citation>
    <scope>IDENTIFICATION</scope>
</reference>
<dbReference type="GO" id="GO:0005680">
    <property type="term" value="C:anaphase-promoting complex"/>
    <property type="evidence" value="ECO:0007669"/>
    <property type="project" value="TreeGrafter"/>
</dbReference>
<evidence type="ECO:0000256" key="3">
    <source>
        <dbReference type="PROSITE-ProRule" id="PRU00221"/>
    </source>
</evidence>
<evidence type="ECO:0000256" key="2">
    <source>
        <dbReference type="ARBA" id="ARBA00022737"/>
    </source>
</evidence>
<keyword evidence="2" id="KW-0677">Repeat</keyword>
<dbReference type="OrthoDB" id="10263272at2759"/>
<evidence type="ECO:0000256" key="4">
    <source>
        <dbReference type="SAM" id="MobiDB-lite"/>
    </source>
</evidence>
<evidence type="ECO:0000313" key="6">
    <source>
        <dbReference type="Ensembl" id="ENSSFOP00015015361.1"/>
    </source>
</evidence>
<feature type="domain" description="Anaphase-promoting complex subunit 4-like WD40" evidence="5">
    <location>
        <begin position="213"/>
        <end position="263"/>
    </location>
</feature>
<evidence type="ECO:0000259" key="5">
    <source>
        <dbReference type="Pfam" id="PF12894"/>
    </source>
</evidence>
<dbReference type="InterPro" id="IPR024977">
    <property type="entry name" value="Apc4-like_WD40_dom"/>
</dbReference>
<dbReference type="InterPro" id="IPR036322">
    <property type="entry name" value="WD40_repeat_dom_sf"/>
</dbReference>